<reference evidence="2 3" key="1">
    <citation type="submission" date="2018-03" db="EMBL/GenBank/DDBJ databases">
        <title>Genomic Encyclopedia of Archaeal and Bacterial Type Strains, Phase II (KMG-II): from individual species to whole genera.</title>
        <authorList>
            <person name="Goeker M."/>
        </authorList>
    </citation>
    <scope>NUCLEOTIDE SEQUENCE [LARGE SCALE GENOMIC DNA]</scope>
    <source>
        <strain evidence="2 3">DSM 27929</strain>
    </source>
</reference>
<feature type="chain" id="PRO_5015580671" description="Blue (type 1) copper domain-containing protein" evidence="1">
    <location>
        <begin position="25"/>
        <end position="158"/>
    </location>
</feature>
<dbReference type="OrthoDB" id="982730at2"/>
<sequence>MKFRLNHNLLLLGLLMLTALVSCKEEEEEPMPDPNVIAATITLENVGANAYVVASISGDGATAITGEQNVAIGLRTGMRYRFVNNGGSGHPLEFLSSSNAVLLAQNNQTGTFENDDAVNFMVEGDNITFTLTTALAAELAKYRCSFHPGMLGAITISN</sequence>
<dbReference type="PROSITE" id="PS51257">
    <property type="entry name" value="PROKAR_LIPOPROTEIN"/>
    <property type="match status" value="1"/>
</dbReference>
<protein>
    <recommendedName>
        <fullName evidence="4">Blue (type 1) copper domain-containing protein</fullName>
    </recommendedName>
</protein>
<evidence type="ECO:0000256" key="1">
    <source>
        <dbReference type="SAM" id="SignalP"/>
    </source>
</evidence>
<dbReference type="Proteomes" id="UP000238157">
    <property type="component" value="Unassembled WGS sequence"/>
</dbReference>
<keyword evidence="3" id="KW-1185">Reference proteome</keyword>
<evidence type="ECO:0000313" key="2">
    <source>
        <dbReference type="EMBL" id="PRY89748.1"/>
    </source>
</evidence>
<feature type="signal peptide" evidence="1">
    <location>
        <begin position="1"/>
        <end position="24"/>
    </location>
</feature>
<dbReference type="EMBL" id="PVTR01000002">
    <property type="protein sequence ID" value="PRY89748.1"/>
    <property type="molecule type" value="Genomic_DNA"/>
</dbReference>
<dbReference type="Gene3D" id="2.60.40.420">
    <property type="entry name" value="Cupredoxins - blue copper proteins"/>
    <property type="match status" value="1"/>
</dbReference>
<dbReference type="AlphaFoldDB" id="A0A2T0WSS7"/>
<evidence type="ECO:0008006" key="4">
    <source>
        <dbReference type="Google" id="ProtNLM"/>
    </source>
</evidence>
<proteinExistence type="predicted"/>
<keyword evidence="1" id="KW-0732">Signal</keyword>
<gene>
    <name evidence="2" type="ORF">CLW00_102224</name>
</gene>
<dbReference type="SUPFAM" id="SSF49503">
    <property type="entry name" value="Cupredoxins"/>
    <property type="match status" value="1"/>
</dbReference>
<accession>A0A2T0WSS7</accession>
<evidence type="ECO:0000313" key="3">
    <source>
        <dbReference type="Proteomes" id="UP000238157"/>
    </source>
</evidence>
<organism evidence="2 3">
    <name type="scientific">Mongoliibacter ruber</name>
    <dbReference type="NCBI Taxonomy" id="1750599"/>
    <lineage>
        <taxon>Bacteria</taxon>
        <taxon>Pseudomonadati</taxon>
        <taxon>Bacteroidota</taxon>
        <taxon>Cytophagia</taxon>
        <taxon>Cytophagales</taxon>
        <taxon>Cyclobacteriaceae</taxon>
        <taxon>Mongoliibacter</taxon>
    </lineage>
</organism>
<name>A0A2T0WSS7_9BACT</name>
<comment type="caution">
    <text evidence="2">The sequence shown here is derived from an EMBL/GenBank/DDBJ whole genome shotgun (WGS) entry which is preliminary data.</text>
</comment>
<dbReference type="InterPro" id="IPR008972">
    <property type="entry name" value="Cupredoxin"/>
</dbReference>
<dbReference type="RefSeq" id="WP_146131366.1">
    <property type="nucleotide sequence ID" value="NZ_PVTR01000002.1"/>
</dbReference>